<dbReference type="Pfam" id="PF11013">
    <property type="entry name" value="DUF2851"/>
    <property type="match status" value="1"/>
</dbReference>
<dbReference type="InterPro" id="IPR021272">
    <property type="entry name" value="DUF2851"/>
</dbReference>
<evidence type="ECO:0000313" key="2">
    <source>
        <dbReference type="Proteomes" id="UP001589797"/>
    </source>
</evidence>
<comment type="caution">
    <text evidence="1">The sequence shown here is derived from an EMBL/GenBank/DDBJ whole genome shotgun (WGS) entry which is preliminary data.</text>
</comment>
<dbReference type="Proteomes" id="UP001589797">
    <property type="component" value="Unassembled WGS sequence"/>
</dbReference>
<gene>
    <name evidence="1" type="ORF">ACFFIP_12070</name>
</gene>
<accession>A0ABV6FU63</accession>
<proteinExistence type="predicted"/>
<name>A0ABV6FU63_9BACT</name>
<evidence type="ECO:0000313" key="1">
    <source>
        <dbReference type="EMBL" id="MFC0263418.1"/>
    </source>
</evidence>
<organism evidence="1 2">
    <name type="scientific">Fontibacter flavus</name>
    <dbReference type="NCBI Taxonomy" id="654838"/>
    <lineage>
        <taxon>Bacteria</taxon>
        <taxon>Pseudomonadati</taxon>
        <taxon>Bacteroidota</taxon>
        <taxon>Cytophagia</taxon>
        <taxon>Cytophagales</taxon>
        <taxon>Cyclobacteriaceae</taxon>
        <taxon>Fontibacter</taxon>
    </lineage>
</organism>
<dbReference type="RefSeq" id="WP_382387904.1">
    <property type="nucleotide sequence ID" value="NZ_JBHLWI010000033.1"/>
</dbReference>
<protein>
    <submittedName>
        <fullName evidence="1">DUF2851 family protein</fullName>
    </submittedName>
</protein>
<reference evidence="1 2" key="1">
    <citation type="submission" date="2024-09" db="EMBL/GenBank/DDBJ databases">
        <authorList>
            <person name="Sun Q."/>
            <person name="Mori K."/>
        </authorList>
    </citation>
    <scope>NUCLEOTIDE SEQUENCE [LARGE SCALE GENOMIC DNA]</scope>
    <source>
        <strain evidence="1 2">CCM 7650</strain>
    </source>
</reference>
<dbReference type="EMBL" id="JBHLWI010000033">
    <property type="protein sequence ID" value="MFC0263418.1"/>
    <property type="molecule type" value="Genomic_DNA"/>
</dbReference>
<sequence>MDFQENFLQSVWKYQYFDKNNLQTTDGLGLEIKKIGYHNFYEGPDFIEAQVKIGMLDYIGHVEVHRKASDWIQHEHSKDERYNSVILHVVYDADLPILHEDGSPIPTLELKGKIWLDVIRNYERLANSREEILCGPNLKEIAPIIKFSMLEKALLERLETKSAAFLEILADTKNDWEETTFRWLFKCFGFKTNAEPMLRLAESVPYRLLQKHSNQPLAIEAILFGQAGLIPEDPVDEYSNLLRNEYLFYRKKYQLSPKVQNQDWKMMGVRPHNFPFLRIAQLCAVLNQHPNLFASTVSSTHKLGNFEKVFGISTGQYWQNHYKLGVPTSKPLPKKLSKNTLNLLMINFVTPLWYGYGQYIQDADWKEKCLDLLQEVPAEDNFIIRKFACHDWNALTAFDSQGMLGLYHQYCKEKKCLDCKIGQNMLKPQKK</sequence>
<keyword evidence="2" id="KW-1185">Reference proteome</keyword>